<feature type="compositionally biased region" description="Polar residues" evidence="1">
    <location>
        <begin position="92"/>
        <end position="102"/>
    </location>
</feature>
<feature type="region of interest" description="Disordered" evidence="1">
    <location>
        <begin position="164"/>
        <end position="191"/>
    </location>
</feature>
<feature type="compositionally biased region" description="Polar residues" evidence="1">
    <location>
        <begin position="164"/>
        <end position="176"/>
    </location>
</feature>
<feature type="region of interest" description="Disordered" evidence="1">
    <location>
        <begin position="82"/>
        <end position="102"/>
    </location>
</feature>
<protein>
    <submittedName>
        <fullName evidence="2">Uncharacterized protein</fullName>
    </submittedName>
</protein>
<gene>
    <name evidence="2" type="ORF">g.19525</name>
</gene>
<reference evidence="2" key="1">
    <citation type="journal article" date="2016" name="Gigascience">
        <title>De novo construction of an expanded transcriptome assembly for the western tarnished plant bug, Lygus hesperus.</title>
        <authorList>
            <person name="Tassone E.E."/>
            <person name="Geib S.M."/>
            <person name="Hall B."/>
            <person name="Fabrick J.A."/>
            <person name="Brent C.S."/>
            <person name="Hull J.J."/>
        </authorList>
    </citation>
    <scope>NUCLEOTIDE SEQUENCE</scope>
</reference>
<proteinExistence type="predicted"/>
<organism evidence="2">
    <name type="scientific">Lygus hesperus</name>
    <name type="common">Western plant bug</name>
    <dbReference type="NCBI Taxonomy" id="30085"/>
    <lineage>
        <taxon>Eukaryota</taxon>
        <taxon>Metazoa</taxon>
        <taxon>Ecdysozoa</taxon>
        <taxon>Arthropoda</taxon>
        <taxon>Hexapoda</taxon>
        <taxon>Insecta</taxon>
        <taxon>Pterygota</taxon>
        <taxon>Neoptera</taxon>
        <taxon>Paraneoptera</taxon>
        <taxon>Hemiptera</taxon>
        <taxon>Heteroptera</taxon>
        <taxon>Panheteroptera</taxon>
        <taxon>Cimicomorpha</taxon>
        <taxon>Miridae</taxon>
        <taxon>Mirini</taxon>
        <taxon>Lygus</taxon>
    </lineage>
</organism>
<accession>A0A146KUP3</accession>
<evidence type="ECO:0000256" key="1">
    <source>
        <dbReference type="SAM" id="MobiDB-lite"/>
    </source>
</evidence>
<feature type="non-terminal residue" evidence="2">
    <location>
        <position position="1"/>
    </location>
</feature>
<dbReference type="AlphaFoldDB" id="A0A146KUP3"/>
<dbReference type="EMBL" id="GDHC01019767">
    <property type="protein sequence ID" value="JAP98861.1"/>
    <property type="molecule type" value="Transcribed_RNA"/>
</dbReference>
<sequence length="191" mass="20548">QQQQQQHLHYISNSTAAATGTVITAETPSPLALDVLHHTPHVITATTPTILYGNNIGVNSTTHHIQQSFEYIFGPLLSNSHGGSSCNNNNSTDPTTNATTIPHTHNFKIDERELIQQHSADTSTSTPAPQYHQQSNIIAPAPVQLATIEGLHSYAQFNKHSLSNSPLPMMQPQHSHPSGIAAHASAATMMS</sequence>
<evidence type="ECO:0000313" key="2">
    <source>
        <dbReference type="EMBL" id="JAP98861.1"/>
    </source>
</evidence>
<feature type="compositionally biased region" description="Low complexity" evidence="1">
    <location>
        <begin position="82"/>
        <end position="91"/>
    </location>
</feature>
<name>A0A146KUP3_LYGHE</name>